<evidence type="ECO:0000256" key="1">
    <source>
        <dbReference type="SAM" id="Phobius"/>
    </source>
</evidence>
<dbReference type="EMBL" id="JACYCD010000265">
    <property type="protein sequence ID" value="KAF8698306.1"/>
    <property type="molecule type" value="Genomic_DNA"/>
</dbReference>
<dbReference type="Gene3D" id="3.40.50.300">
    <property type="entry name" value="P-loop containing nucleotide triphosphate hydrolases"/>
    <property type="match status" value="1"/>
</dbReference>
<keyword evidence="1" id="KW-1133">Transmembrane helix</keyword>
<feature type="non-terminal residue" evidence="3">
    <location>
        <position position="1"/>
    </location>
</feature>
<organism evidence="3 4">
    <name type="scientific">Rhizoctonia solani</name>
    <dbReference type="NCBI Taxonomy" id="456999"/>
    <lineage>
        <taxon>Eukaryota</taxon>
        <taxon>Fungi</taxon>
        <taxon>Dikarya</taxon>
        <taxon>Basidiomycota</taxon>
        <taxon>Agaricomycotina</taxon>
        <taxon>Agaricomycetes</taxon>
        <taxon>Cantharellales</taxon>
        <taxon>Ceratobasidiaceae</taxon>
        <taxon>Rhizoctonia</taxon>
    </lineage>
</organism>
<protein>
    <submittedName>
        <fullName evidence="3">50S ribosome-binding GTPase</fullName>
    </submittedName>
</protein>
<dbReference type="AlphaFoldDB" id="A0A8H7LUE8"/>
<keyword evidence="1" id="KW-0812">Transmembrane</keyword>
<keyword evidence="1" id="KW-0472">Membrane</keyword>
<feature type="transmembrane region" description="Helical" evidence="1">
    <location>
        <begin position="304"/>
        <end position="325"/>
    </location>
</feature>
<proteinExistence type="predicted"/>
<sequence>MLSPKVAEHHQTSVKALSLPPHSCCILHKAMLIPSQTPLCDELDETNLKTVLVCGASGSGKSRFINTATGSNLVIGHGIDSETDQVIDKGIPLLKYGDNYVQLVDTPGFQDTRDGDEVPVFKNITEWLAARYAGNLRIVGFIYLRSIQESKVLRAETRLIQMFKDLCGEDCLDRVLLVTNRWQQDSDEEEERREREIVTDIRRFGSTGTKHIQVRRLRNKYGTQDAQQIAGLFATRDPVTLQVQREIVDNGVAFNETTAGAHIEADLRVRIEQMAGNNVNPQPNLSYARQQYESLKSKPSAFRVMAGIILTGIAFFAVAVIDSLIF</sequence>
<dbReference type="GO" id="GO:0005525">
    <property type="term" value="F:GTP binding"/>
    <property type="evidence" value="ECO:0007669"/>
    <property type="project" value="InterPro"/>
</dbReference>
<name>A0A8H7LUE8_9AGAM</name>
<reference evidence="3" key="1">
    <citation type="submission" date="2020-09" db="EMBL/GenBank/DDBJ databases">
        <title>Comparative genome analyses of four rice-infecting Rhizoctonia solani isolates reveal extensive enrichment of homogalacturonan modification genes.</title>
        <authorList>
            <person name="Lee D.-Y."/>
            <person name="Jeon J."/>
            <person name="Kim K.-T."/>
            <person name="Cheong K."/>
            <person name="Song H."/>
            <person name="Choi G."/>
            <person name="Ko J."/>
            <person name="Opiyo S.O."/>
            <person name="Zuo S."/>
            <person name="Madhav S."/>
            <person name="Lee Y.-H."/>
            <person name="Wang G.-L."/>
        </authorList>
    </citation>
    <scope>NUCLEOTIDE SEQUENCE</scope>
    <source>
        <strain evidence="3">AG1-IA WGL</strain>
    </source>
</reference>
<gene>
    <name evidence="3" type="ORF">RHS03_07621</name>
</gene>
<feature type="domain" description="G" evidence="2">
    <location>
        <begin position="51"/>
        <end position="111"/>
    </location>
</feature>
<evidence type="ECO:0000313" key="4">
    <source>
        <dbReference type="Proteomes" id="UP000602905"/>
    </source>
</evidence>
<dbReference type="InterPro" id="IPR006073">
    <property type="entry name" value="GTP-bd"/>
</dbReference>
<evidence type="ECO:0000259" key="2">
    <source>
        <dbReference type="Pfam" id="PF01926"/>
    </source>
</evidence>
<dbReference type="Pfam" id="PF01926">
    <property type="entry name" value="MMR_HSR1"/>
    <property type="match status" value="1"/>
</dbReference>
<dbReference type="OrthoDB" id="8954335at2759"/>
<evidence type="ECO:0000313" key="3">
    <source>
        <dbReference type="EMBL" id="KAF8698306.1"/>
    </source>
</evidence>
<dbReference type="Proteomes" id="UP000602905">
    <property type="component" value="Unassembled WGS sequence"/>
</dbReference>
<comment type="caution">
    <text evidence="3">The sequence shown here is derived from an EMBL/GenBank/DDBJ whole genome shotgun (WGS) entry which is preliminary data.</text>
</comment>
<accession>A0A8H7LUE8</accession>
<dbReference type="SUPFAM" id="SSF52540">
    <property type="entry name" value="P-loop containing nucleoside triphosphate hydrolases"/>
    <property type="match status" value="1"/>
</dbReference>
<dbReference type="InterPro" id="IPR027417">
    <property type="entry name" value="P-loop_NTPase"/>
</dbReference>